<evidence type="ECO:0000256" key="1">
    <source>
        <dbReference type="ARBA" id="ARBA00023002"/>
    </source>
</evidence>
<accession>A0A0C2J7N9</accession>
<dbReference type="Pfam" id="PF00106">
    <property type="entry name" value="adh_short"/>
    <property type="match status" value="1"/>
</dbReference>
<reference evidence="4" key="1">
    <citation type="journal article" date="2015" name="Chem. Biol.">
        <title>Structure, bioactivity, and resistance mechanism of streptomonomicin, an unusual lasso Peptide from an understudied halophilic actinomycete.</title>
        <authorList>
            <person name="Metelev M."/>
            <person name="Tietz J.I."/>
            <person name="Melby J.O."/>
            <person name="Blair P.M."/>
            <person name="Zhu L."/>
            <person name="Livnat I."/>
            <person name="Severinov K."/>
            <person name="Mitchell D.A."/>
        </authorList>
    </citation>
    <scope>NUCLEOTIDE SEQUENCE [LARGE SCALE GENOMIC DNA]</scope>
    <source>
        <strain evidence="4">YIM 90003</strain>
    </source>
</reference>
<dbReference type="CDD" id="cd05327">
    <property type="entry name" value="retinol-DH_like_SDR_c_like"/>
    <property type="match status" value="1"/>
</dbReference>
<dbReference type="Gene3D" id="3.40.50.720">
    <property type="entry name" value="NAD(P)-binding Rossmann-like Domain"/>
    <property type="match status" value="1"/>
</dbReference>
<dbReference type="Proteomes" id="UP000031675">
    <property type="component" value="Unassembled WGS sequence"/>
</dbReference>
<evidence type="ECO:0000313" key="3">
    <source>
        <dbReference type="EMBL" id="KIH97471.1"/>
    </source>
</evidence>
<evidence type="ECO:0000313" key="4">
    <source>
        <dbReference type="Proteomes" id="UP000031675"/>
    </source>
</evidence>
<dbReference type="NCBIfam" id="NF004513">
    <property type="entry name" value="PRK05854.1"/>
    <property type="match status" value="1"/>
</dbReference>
<dbReference type="OrthoDB" id="4577644at2"/>
<dbReference type="AlphaFoldDB" id="A0A0C2J7N9"/>
<proteinExistence type="inferred from homology"/>
<keyword evidence="1" id="KW-0560">Oxidoreductase</keyword>
<dbReference type="PANTHER" id="PTHR43157:SF31">
    <property type="entry name" value="PHOSPHATIDYLINOSITOL-GLYCAN BIOSYNTHESIS CLASS F PROTEIN"/>
    <property type="match status" value="1"/>
</dbReference>
<evidence type="ECO:0000256" key="2">
    <source>
        <dbReference type="RuleBase" id="RU000363"/>
    </source>
</evidence>
<dbReference type="PRINTS" id="PR00080">
    <property type="entry name" value="SDRFAMILY"/>
</dbReference>
<protein>
    <submittedName>
        <fullName evidence="3">Short-chain dehydrogenase</fullName>
    </submittedName>
</protein>
<comment type="caution">
    <text evidence="3">The sequence shown here is derived from an EMBL/GenBank/DDBJ whole genome shotgun (WGS) entry which is preliminary data.</text>
</comment>
<dbReference type="EMBL" id="JROO01000037">
    <property type="protein sequence ID" value="KIH97471.1"/>
    <property type="molecule type" value="Genomic_DNA"/>
</dbReference>
<dbReference type="STRING" id="183763.LP52_18695"/>
<organism evidence="3 4">
    <name type="scientific">Streptomonospora alba</name>
    <dbReference type="NCBI Taxonomy" id="183763"/>
    <lineage>
        <taxon>Bacteria</taxon>
        <taxon>Bacillati</taxon>
        <taxon>Actinomycetota</taxon>
        <taxon>Actinomycetes</taxon>
        <taxon>Streptosporangiales</taxon>
        <taxon>Nocardiopsidaceae</taxon>
        <taxon>Streptomonospora</taxon>
    </lineage>
</organism>
<comment type="similarity">
    <text evidence="2">Belongs to the short-chain dehydrogenases/reductases (SDR) family.</text>
</comment>
<dbReference type="SUPFAM" id="SSF51735">
    <property type="entry name" value="NAD(P)-binding Rossmann-fold domains"/>
    <property type="match status" value="1"/>
</dbReference>
<dbReference type="PANTHER" id="PTHR43157">
    <property type="entry name" value="PHOSPHATIDYLINOSITOL-GLYCAN BIOSYNTHESIS CLASS F PROTEIN-RELATED"/>
    <property type="match status" value="1"/>
</dbReference>
<dbReference type="NCBIfam" id="NF004846">
    <property type="entry name" value="PRK06197.1"/>
    <property type="match status" value="1"/>
</dbReference>
<keyword evidence="4" id="KW-1185">Reference proteome</keyword>
<name>A0A0C2J7N9_9ACTN</name>
<gene>
    <name evidence="3" type="ORF">LP52_18695</name>
</gene>
<dbReference type="InterPro" id="IPR036291">
    <property type="entry name" value="NAD(P)-bd_dom_sf"/>
</dbReference>
<dbReference type="GO" id="GO:0016491">
    <property type="term" value="F:oxidoreductase activity"/>
    <property type="evidence" value="ECO:0007669"/>
    <property type="project" value="UniProtKB-KW"/>
</dbReference>
<dbReference type="PRINTS" id="PR00081">
    <property type="entry name" value="GDHRDH"/>
</dbReference>
<sequence>MPSVVAPDRNWTADRMPDQSGRCAVITGANNGLGREAARALAARGAEVVIACRDTAKGEEAAGAIRAEVPGARLETLELDLASLDSVRTAARRLRDDRSRIDLLINNAGVMTPPLGRTAEGFEQQFGVNHLAHFAFTGLLLDRILAAGDPRIVTVSSVAHRRGGLDFDDLHWRTRRYDRVAAYGQSKLANLMFAYELQRRLQAAGETAVSVAAHPGVSRTGLFRHHSPVVRAAMGSALRPVNFWIAQTAERGVLPLLYAATETDVRGGRYYGPAGFGEFTGPPKLTDSNGRSHDSTAQRRLWQVSEELTGVTYPLAEPASS</sequence>
<dbReference type="RefSeq" id="WP_040275424.1">
    <property type="nucleotide sequence ID" value="NZ_JROO01000037.1"/>
</dbReference>
<dbReference type="InterPro" id="IPR002347">
    <property type="entry name" value="SDR_fam"/>
</dbReference>